<dbReference type="Proteomes" id="UP000218387">
    <property type="component" value="Chromosome"/>
</dbReference>
<dbReference type="GO" id="GO:0003700">
    <property type="term" value="F:DNA-binding transcription factor activity"/>
    <property type="evidence" value="ECO:0007669"/>
    <property type="project" value="InterPro"/>
</dbReference>
<organism evidence="5 6">
    <name type="scientific">Eubacterium maltosivorans</name>
    <dbReference type="NCBI Taxonomy" id="2041044"/>
    <lineage>
        <taxon>Bacteria</taxon>
        <taxon>Bacillati</taxon>
        <taxon>Bacillota</taxon>
        <taxon>Clostridia</taxon>
        <taxon>Eubacteriales</taxon>
        <taxon>Eubacteriaceae</taxon>
        <taxon>Eubacterium</taxon>
    </lineage>
</organism>
<dbReference type="InterPro" id="IPR036390">
    <property type="entry name" value="WH_DNA-bd_sf"/>
</dbReference>
<dbReference type="SMART" id="SM00345">
    <property type="entry name" value="HTH_GNTR"/>
    <property type="match status" value="2"/>
</dbReference>
<evidence type="ECO:0000313" key="5">
    <source>
        <dbReference type="EMBL" id="QCT69825.1"/>
    </source>
</evidence>
<dbReference type="PANTHER" id="PTHR43537:SF45">
    <property type="entry name" value="GNTR FAMILY REGULATORY PROTEIN"/>
    <property type="match status" value="1"/>
</dbReference>
<keyword evidence="6" id="KW-1185">Reference proteome</keyword>
<dbReference type="Gene3D" id="1.10.10.10">
    <property type="entry name" value="Winged helix-like DNA-binding domain superfamily/Winged helix DNA-binding domain"/>
    <property type="match status" value="2"/>
</dbReference>
<dbReference type="InterPro" id="IPR036388">
    <property type="entry name" value="WH-like_DNA-bd_sf"/>
</dbReference>
<dbReference type="PANTHER" id="PTHR43537">
    <property type="entry name" value="TRANSCRIPTIONAL REGULATOR, GNTR FAMILY"/>
    <property type="match status" value="1"/>
</dbReference>
<accession>A0A4P9C5M4</accession>
<evidence type="ECO:0000259" key="4">
    <source>
        <dbReference type="PROSITE" id="PS50949"/>
    </source>
</evidence>
<evidence type="ECO:0000256" key="2">
    <source>
        <dbReference type="ARBA" id="ARBA00023125"/>
    </source>
</evidence>
<reference evidence="5 6" key="1">
    <citation type="submission" date="2018-05" db="EMBL/GenBank/DDBJ databases">
        <title>Genome comparison of Eubacterium sp.</title>
        <authorList>
            <person name="Feng Y."/>
            <person name="Sanchez-Andrea I."/>
            <person name="Stams A.J.M."/>
            <person name="De Vos W.M."/>
        </authorList>
    </citation>
    <scope>NUCLEOTIDE SEQUENCE [LARGE SCALE GENOMIC DNA]</scope>
    <source>
        <strain evidence="5 6">YI</strain>
    </source>
</reference>
<dbReference type="Pfam" id="PF00392">
    <property type="entry name" value="GntR"/>
    <property type="match status" value="2"/>
</dbReference>
<keyword evidence="3" id="KW-0804">Transcription</keyword>
<dbReference type="SUPFAM" id="SSF46785">
    <property type="entry name" value="Winged helix' DNA-binding domain"/>
    <property type="match status" value="2"/>
</dbReference>
<feature type="domain" description="HTH gntR-type" evidence="4">
    <location>
        <begin position="251"/>
        <end position="319"/>
    </location>
</feature>
<evidence type="ECO:0000256" key="3">
    <source>
        <dbReference type="ARBA" id="ARBA00023163"/>
    </source>
</evidence>
<proteinExistence type="predicted"/>
<gene>
    <name evidence="5" type="ORF">CPZ25_000405</name>
</gene>
<protein>
    <submittedName>
        <fullName evidence="5">GntR family transcriptional regulator</fullName>
    </submittedName>
</protein>
<dbReference type="CDD" id="cd07377">
    <property type="entry name" value="WHTH_GntR"/>
    <property type="match status" value="2"/>
</dbReference>
<feature type="domain" description="HTH gntR-type" evidence="4">
    <location>
        <begin position="7"/>
        <end position="75"/>
    </location>
</feature>
<dbReference type="RefSeq" id="WP_096919318.1">
    <property type="nucleotide sequence ID" value="NZ_CP029487.1"/>
</dbReference>
<dbReference type="InterPro" id="IPR000524">
    <property type="entry name" value="Tscrpt_reg_HTH_GntR"/>
</dbReference>
<dbReference type="KEGG" id="emt:CPZ25_000405"/>
<evidence type="ECO:0000313" key="6">
    <source>
        <dbReference type="Proteomes" id="UP000218387"/>
    </source>
</evidence>
<name>A0A4P9C5M4_EUBML</name>
<evidence type="ECO:0000256" key="1">
    <source>
        <dbReference type="ARBA" id="ARBA00023015"/>
    </source>
</evidence>
<dbReference type="GO" id="GO:0003677">
    <property type="term" value="F:DNA binding"/>
    <property type="evidence" value="ECO:0007669"/>
    <property type="project" value="UniProtKB-KW"/>
</dbReference>
<dbReference type="AlphaFoldDB" id="A0A4P9C5M4"/>
<sequence>MSELATQNLATYVYENLLLRIMTGKLKKGDVLPSRKKLAEEYNVAEITVRTAIQMLALNSMVSTSQGKGTVVTFDMQHDENSQFYWSFMSKRVGSIVDVMRATSLFFSDIMIYAALNCGPKDIARFKRLYIDYQEACGRNIVVCFSRFWTELLETLKNALVKELYQQMVQFTGLFSIIFEEKMMMDFKEWSLPYLQVFFRGIEEGDLDKLQQGLGAVFGDTEFVTYSEMYNDRLGTEEQVPFYWFISSERHNLTDSIINVILKRIEIGEYQIGDSIPSLNAIREEFQVSVKTARSALSSLEETGVVERSQGKKAVVTKREAIRIDKEKIPVRQMRNDLKNLLDARAALLLTHKTFVREALKGKRKNEGLCQQKSRLKTVTYHSPIPLFNEMILQIESPTLRHIYTQLENILIKGSYYRQTADYDYSDRVSAIMENYEKALNAYLEEDEEILVKSLYAVIRIQYDVTVDYCRRKGVLVERPIT</sequence>
<keyword evidence="1" id="KW-0805">Transcription regulation</keyword>
<dbReference type="PROSITE" id="PS50949">
    <property type="entry name" value="HTH_GNTR"/>
    <property type="match status" value="2"/>
</dbReference>
<dbReference type="EMBL" id="CP029487">
    <property type="protein sequence ID" value="QCT69825.1"/>
    <property type="molecule type" value="Genomic_DNA"/>
</dbReference>
<keyword evidence="2" id="KW-0238">DNA-binding</keyword>